<evidence type="ECO:0000313" key="2">
    <source>
        <dbReference type="EMBL" id="MDX6848599.1"/>
    </source>
</evidence>
<gene>
    <name evidence="2" type="ORF">SCD92_04460</name>
</gene>
<evidence type="ECO:0000256" key="1">
    <source>
        <dbReference type="SAM" id="Phobius"/>
    </source>
</evidence>
<feature type="transmembrane region" description="Helical" evidence="1">
    <location>
        <begin position="40"/>
        <end position="61"/>
    </location>
</feature>
<proteinExistence type="predicted"/>
<accession>A0ABU4RVA2</accession>
<keyword evidence="3" id="KW-1185">Reference proteome</keyword>
<sequence length="132" mass="14857">MAFLIHKSITGENITSAAGKNLLARAPKFPQSAALELPMFQVKIIFLGFSILLTGCLVNFTKQSGLFGVWKSNEAKALDSMRRVVGVSEKAKELFENDFFGHLIAECRADEGRYYFDREEDNIEGMKEFIEI</sequence>
<name>A0ABU4RVA2_9GAMM</name>
<organism evidence="2 3">
    <name type="scientific">Gilvimarinus gilvus</name>
    <dbReference type="NCBI Taxonomy" id="3058038"/>
    <lineage>
        <taxon>Bacteria</taxon>
        <taxon>Pseudomonadati</taxon>
        <taxon>Pseudomonadota</taxon>
        <taxon>Gammaproteobacteria</taxon>
        <taxon>Cellvibrionales</taxon>
        <taxon>Cellvibrionaceae</taxon>
        <taxon>Gilvimarinus</taxon>
    </lineage>
</organism>
<comment type="caution">
    <text evidence="2">The sequence shown here is derived from an EMBL/GenBank/DDBJ whole genome shotgun (WGS) entry which is preliminary data.</text>
</comment>
<reference evidence="2 3" key="1">
    <citation type="submission" date="2023-11" db="EMBL/GenBank/DDBJ databases">
        <title>Gilvimarinus fulvus sp. nov., isolated from the surface of Kelp.</title>
        <authorList>
            <person name="Sun Y.Y."/>
            <person name="Gong Y."/>
            <person name="Du Z.J."/>
        </authorList>
    </citation>
    <scope>NUCLEOTIDE SEQUENCE [LARGE SCALE GENOMIC DNA]</scope>
    <source>
        <strain evidence="2 3">SDUM040013</strain>
    </source>
</reference>
<evidence type="ECO:0000313" key="3">
    <source>
        <dbReference type="Proteomes" id="UP001273505"/>
    </source>
</evidence>
<protein>
    <submittedName>
        <fullName evidence="2">Uncharacterized protein</fullName>
    </submittedName>
</protein>
<dbReference type="Proteomes" id="UP001273505">
    <property type="component" value="Unassembled WGS sequence"/>
</dbReference>
<dbReference type="EMBL" id="JAXAFO010000005">
    <property type="protein sequence ID" value="MDX6848599.1"/>
    <property type="molecule type" value="Genomic_DNA"/>
</dbReference>
<dbReference type="RefSeq" id="WP_302724682.1">
    <property type="nucleotide sequence ID" value="NZ_JAULRU010000823.1"/>
</dbReference>
<keyword evidence="1" id="KW-0472">Membrane</keyword>
<keyword evidence="1" id="KW-1133">Transmembrane helix</keyword>
<keyword evidence="1" id="KW-0812">Transmembrane</keyword>